<comment type="subcellular location">
    <subcellularLocation>
        <location evidence="1">Cell membrane</location>
        <topology evidence="1">Multi-pass membrane protein</topology>
    </subcellularLocation>
    <subcellularLocation>
        <location evidence="18">Peroxisome membrane</location>
    </subcellularLocation>
</comment>
<evidence type="ECO:0000256" key="11">
    <source>
        <dbReference type="ARBA" id="ARBA00023055"/>
    </source>
</evidence>
<evidence type="ECO:0000256" key="6">
    <source>
        <dbReference type="ARBA" id="ARBA00022692"/>
    </source>
</evidence>
<dbReference type="FunFam" id="3.30.300.30:FF:000002">
    <property type="entry name" value="Long-chain fatty acid transport protein 1"/>
    <property type="match status" value="1"/>
</dbReference>
<dbReference type="PROSITE" id="PS00455">
    <property type="entry name" value="AMP_BINDING"/>
    <property type="match status" value="1"/>
</dbReference>
<name>A0A8J9ZJT8_BRALA</name>
<dbReference type="Proteomes" id="UP000838412">
    <property type="component" value="Chromosome 2"/>
</dbReference>
<keyword evidence="4" id="KW-1003">Cell membrane</keyword>
<dbReference type="PANTHER" id="PTHR43107">
    <property type="entry name" value="LONG-CHAIN FATTY ACID TRANSPORT PROTEIN"/>
    <property type="match status" value="1"/>
</dbReference>
<keyword evidence="26" id="KW-1185">Reference proteome</keyword>
<reference evidence="25" key="1">
    <citation type="submission" date="2022-01" db="EMBL/GenBank/DDBJ databases">
        <authorList>
            <person name="Braso-Vives M."/>
        </authorList>
    </citation>
    <scope>NUCLEOTIDE SEQUENCE</scope>
</reference>
<dbReference type="FunFam" id="3.40.50.12780:FF:000019">
    <property type="entry name" value="Long-chain fatty acid transporter"/>
    <property type="match status" value="1"/>
</dbReference>
<evidence type="ECO:0000256" key="2">
    <source>
        <dbReference type="ARBA" id="ARBA00006432"/>
    </source>
</evidence>
<comment type="catalytic activity">
    <reaction evidence="16">
        <text>a very long-chain fatty acid + ATP + CoA = a very long-chain fatty acyl-CoA + AMP + diphosphate</text>
        <dbReference type="Rhea" id="RHEA:54536"/>
        <dbReference type="ChEBI" id="CHEBI:30616"/>
        <dbReference type="ChEBI" id="CHEBI:33019"/>
        <dbReference type="ChEBI" id="CHEBI:57287"/>
        <dbReference type="ChEBI" id="CHEBI:58950"/>
        <dbReference type="ChEBI" id="CHEBI:138261"/>
        <dbReference type="ChEBI" id="CHEBI:456215"/>
    </reaction>
    <physiologicalReaction direction="left-to-right" evidence="16">
        <dbReference type="Rhea" id="RHEA:54537"/>
    </physiologicalReaction>
</comment>
<evidence type="ECO:0000256" key="1">
    <source>
        <dbReference type="ARBA" id="ARBA00004651"/>
    </source>
</evidence>
<feature type="domain" description="AMP-dependent synthetase/ligase" evidence="23">
    <location>
        <begin position="65"/>
        <end position="427"/>
    </location>
</feature>
<keyword evidence="14" id="KW-0576">Peroxisome</keyword>
<keyword evidence="13" id="KW-0472">Membrane</keyword>
<dbReference type="EC" id="6.2.1.3" evidence="15"/>
<keyword evidence="9" id="KW-0067">ATP-binding</keyword>
<evidence type="ECO:0000256" key="14">
    <source>
        <dbReference type="ARBA" id="ARBA00023140"/>
    </source>
</evidence>
<dbReference type="InterPro" id="IPR025110">
    <property type="entry name" value="AMP-bd_C"/>
</dbReference>
<keyword evidence="6" id="KW-0812">Transmembrane</keyword>
<dbReference type="Gene3D" id="3.40.50.12780">
    <property type="entry name" value="N-terminal domain of ligase-like"/>
    <property type="match status" value="1"/>
</dbReference>
<dbReference type="GO" id="GO:0005324">
    <property type="term" value="F:long-chain fatty acid transmembrane transporter activity"/>
    <property type="evidence" value="ECO:0007669"/>
    <property type="project" value="TreeGrafter"/>
</dbReference>
<dbReference type="NCBIfam" id="NF006134">
    <property type="entry name" value="PRK08279.1"/>
    <property type="match status" value="1"/>
</dbReference>
<evidence type="ECO:0000259" key="24">
    <source>
        <dbReference type="Pfam" id="PF13193"/>
    </source>
</evidence>
<dbReference type="GO" id="GO:0005789">
    <property type="term" value="C:endoplasmic reticulum membrane"/>
    <property type="evidence" value="ECO:0007669"/>
    <property type="project" value="TreeGrafter"/>
</dbReference>
<dbReference type="Pfam" id="PF00501">
    <property type="entry name" value="AMP-binding"/>
    <property type="match status" value="1"/>
</dbReference>
<evidence type="ECO:0000256" key="22">
    <source>
        <dbReference type="ARBA" id="ARBA00078285"/>
    </source>
</evidence>
<evidence type="ECO:0000259" key="23">
    <source>
        <dbReference type="Pfam" id="PF00501"/>
    </source>
</evidence>
<dbReference type="GO" id="GO:0004467">
    <property type="term" value="F:long-chain fatty acid-CoA ligase activity"/>
    <property type="evidence" value="ECO:0007669"/>
    <property type="project" value="UniProtKB-EC"/>
</dbReference>
<evidence type="ECO:0000256" key="15">
    <source>
        <dbReference type="ARBA" id="ARBA00026121"/>
    </source>
</evidence>
<dbReference type="EMBL" id="OV696687">
    <property type="protein sequence ID" value="CAH1254270.1"/>
    <property type="molecule type" value="Genomic_DNA"/>
</dbReference>
<evidence type="ECO:0000256" key="17">
    <source>
        <dbReference type="ARBA" id="ARBA00041297"/>
    </source>
</evidence>
<gene>
    <name evidence="25" type="primary">SLC27A2</name>
    <name evidence="25" type="ORF">BLAG_LOCUS13747</name>
</gene>
<evidence type="ECO:0000256" key="9">
    <source>
        <dbReference type="ARBA" id="ARBA00022840"/>
    </source>
</evidence>
<evidence type="ECO:0000313" key="25">
    <source>
        <dbReference type="EMBL" id="CAH1254270.1"/>
    </source>
</evidence>
<evidence type="ECO:0000256" key="8">
    <source>
        <dbReference type="ARBA" id="ARBA00022832"/>
    </source>
</evidence>
<keyword evidence="11" id="KW-0445">Lipid transport</keyword>
<dbReference type="PANTHER" id="PTHR43107:SF22">
    <property type="entry name" value="VERY LONG-CHAIN ACYL-COA SYNTHETASE"/>
    <property type="match status" value="1"/>
</dbReference>
<protein>
    <recommendedName>
        <fullName evidence="21">Very long-chain fatty acid transport protein</fullName>
        <ecNumber evidence="15">6.2.1.3</ecNumber>
    </recommendedName>
    <alternativeName>
        <fullName evidence="17">Long-chain-fatty-acid--CoA ligase</fullName>
    </alternativeName>
    <alternativeName>
        <fullName evidence="22">Very-long-chain acyl-CoA synthetase</fullName>
    </alternativeName>
</protein>
<comment type="catalytic activity">
    <reaction evidence="19">
        <text>tetracosanoate + ATP + CoA = tetracosanoyl-CoA + AMP + diphosphate</text>
        <dbReference type="Rhea" id="RHEA:33639"/>
        <dbReference type="ChEBI" id="CHEBI:30616"/>
        <dbReference type="ChEBI" id="CHEBI:31014"/>
        <dbReference type="ChEBI" id="CHEBI:33019"/>
        <dbReference type="ChEBI" id="CHEBI:57287"/>
        <dbReference type="ChEBI" id="CHEBI:65052"/>
        <dbReference type="ChEBI" id="CHEBI:456215"/>
    </reaction>
    <physiologicalReaction direction="left-to-right" evidence="19">
        <dbReference type="Rhea" id="RHEA:33640"/>
    </physiologicalReaction>
</comment>
<dbReference type="InterPro" id="IPR042099">
    <property type="entry name" value="ANL_N_sf"/>
</dbReference>
<comment type="similarity">
    <text evidence="2">Belongs to the ATP-dependent AMP-binding enzyme family.</text>
</comment>
<keyword evidence="3" id="KW-0813">Transport</keyword>
<evidence type="ECO:0000256" key="4">
    <source>
        <dbReference type="ARBA" id="ARBA00022475"/>
    </source>
</evidence>
<evidence type="ECO:0000256" key="16">
    <source>
        <dbReference type="ARBA" id="ARBA00036527"/>
    </source>
</evidence>
<accession>A0A8J9ZJT8</accession>
<keyword evidence="7" id="KW-0547">Nucleotide-binding</keyword>
<dbReference type="Gene3D" id="3.30.300.30">
    <property type="match status" value="1"/>
</dbReference>
<evidence type="ECO:0000256" key="13">
    <source>
        <dbReference type="ARBA" id="ARBA00023136"/>
    </source>
</evidence>
<sequence length="636" mass="71387">MVKPLEGALYAAVGGISSAVLAAQVIYPHIWRDLKLIRRLRGPTSRTRQYLSAEPPITIVDRFLHQVQLQPDKPFLLFEDEVYTYKDMDVMSNKVANFFRGEGYRCGDTVAMLIYNEPAFIWTFLGLAKLGVKMAFLNTNLRTKSLLHCFNVSEAKALIVGQGDDLCDAALEICSELHQRGVSIWLQGNKPPPHGFLPLDDNIKQASNQPIPYEIRATLTADDTMCYIYTSGTTGLPKPAKFSWRSMIRTSIMFALAGLKSHEVLYVCLPLYHSSAFGLGFGSVIEQGATLALARKFSARRFWDDCRKHNAAMVLYIGELVRYLCTQPKARLPICFRVSQSPNDRKHNVRLALGNGLSQDVWEEFQSRFGVREIVEFYGMTEAVASFANFLNKPGSVGLASPLFKALAPTYFLKVDPETNEVIRDGNGLCIEVKRGEPGLLVAPITTERPFYGYKGKKEVSDKKILRNVFKEGDAYFNTGDLMKVDKDYYVYFADRLGDTFRWKGENVATTEVSQAISKIEGVQEANVYGVKVPGHEGRAGMAAIVLHPGHRPNFQKWYAHLASRLPTYARPLVLRLTKEMDITGTFKHKKTAFAKEGFDPYIVSDPMYLRDDSKKSFVPLDTDVFKKIALGSAKL</sequence>
<dbReference type="OrthoDB" id="288590at2759"/>
<dbReference type="InterPro" id="IPR000873">
    <property type="entry name" value="AMP-dep_synth/lig_dom"/>
</dbReference>
<dbReference type="InterPro" id="IPR020845">
    <property type="entry name" value="AMP-binding_CS"/>
</dbReference>
<comment type="function">
    <text evidence="20">Acyl-CoA synthetase required for both the import of long chain fatty acids (LCFAs) (C14-C18) and the activation very long chain fatty acids (VLCFAs) (C20-C26) by esterification of the fatty acids into metabolically active CoA-thioesters for subsequent degradation or incorporation into phospholipids. The transport and fatty acyl-CoA synthetase activities are genetically separable and are thus independent activities. Esterifies VLCFAs in the peroxisome matrix. The VLCFAs are actively transported into peroxisomes by a PXA1-PXA2 heterodimeric transporter in the peroxisomal membrane.</text>
</comment>
<dbReference type="GO" id="GO:0005524">
    <property type="term" value="F:ATP binding"/>
    <property type="evidence" value="ECO:0007669"/>
    <property type="project" value="UniProtKB-KW"/>
</dbReference>
<evidence type="ECO:0000256" key="7">
    <source>
        <dbReference type="ARBA" id="ARBA00022741"/>
    </source>
</evidence>
<evidence type="ECO:0000256" key="10">
    <source>
        <dbReference type="ARBA" id="ARBA00022989"/>
    </source>
</evidence>
<feature type="domain" description="AMP-binding enzyme C-terminal" evidence="24">
    <location>
        <begin position="512"/>
        <end position="588"/>
    </location>
</feature>
<keyword evidence="8" id="KW-0276">Fatty acid metabolism</keyword>
<evidence type="ECO:0000256" key="12">
    <source>
        <dbReference type="ARBA" id="ARBA00023098"/>
    </source>
</evidence>
<evidence type="ECO:0000256" key="3">
    <source>
        <dbReference type="ARBA" id="ARBA00022448"/>
    </source>
</evidence>
<dbReference type="GO" id="GO:0005886">
    <property type="term" value="C:plasma membrane"/>
    <property type="evidence" value="ECO:0007669"/>
    <property type="project" value="UniProtKB-SubCell"/>
</dbReference>
<dbReference type="Pfam" id="PF13193">
    <property type="entry name" value="AMP-binding_C"/>
    <property type="match status" value="1"/>
</dbReference>
<evidence type="ECO:0000256" key="21">
    <source>
        <dbReference type="ARBA" id="ARBA00068795"/>
    </source>
</evidence>
<dbReference type="AlphaFoldDB" id="A0A8J9ZJT8"/>
<dbReference type="GO" id="GO:0044539">
    <property type="term" value="P:long-chain fatty acid import into cell"/>
    <property type="evidence" value="ECO:0007669"/>
    <property type="project" value="TreeGrafter"/>
</dbReference>
<organism evidence="25 26">
    <name type="scientific">Branchiostoma lanceolatum</name>
    <name type="common">Common lancelet</name>
    <name type="synonym">Amphioxus lanceolatum</name>
    <dbReference type="NCBI Taxonomy" id="7740"/>
    <lineage>
        <taxon>Eukaryota</taxon>
        <taxon>Metazoa</taxon>
        <taxon>Chordata</taxon>
        <taxon>Cephalochordata</taxon>
        <taxon>Leptocardii</taxon>
        <taxon>Amphioxiformes</taxon>
        <taxon>Branchiostomatidae</taxon>
        <taxon>Branchiostoma</taxon>
    </lineage>
</organism>
<evidence type="ECO:0000256" key="20">
    <source>
        <dbReference type="ARBA" id="ARBA00060276"/>
    </source>
</evidence>
<keyword evidence="5" id="KW-0436">Ligase</keyword>
<keyword evidence="10" id="KW-1133">Transmembrane helix</keyword>
<evidence type="ECO:0000256" key="19">
    <source>
        <dbReference type="ARBA" id="ARBA00048666"/>
    </source>
</evidence>
<dbReference type="InterPro" id="IPR045851">
    <property type="entry name" value="AMP-bd_C_sf"/>
</dbReference>
<evidence type="ECO:0000256" key="18">
    <source>
        <dbReference type="ARBA" id="ARBA00046271"/>
    </source>
</evidence>
<evidence type="ECO:0000313" key="26">
    <source>
        <dbReference type="Proteomes" id="UP000838412"/>
    </source>
</evidence>
<dbReference type="SUPFAM" id="SSF56801">
    <property type="entry name" value="Acetyl-CoA synthetase-like"/>
    <property type="match status" value="1"/>
</dbReference>
<evidence type="ECO:0000256" key="5">
    <source>
        <dbReference type="ARBA" id="ARBA00022598"/>
    </source>
</evidence>
<keyword evidence="12" id="KW-0443">Lipid metabolism</keyword>
<dbReference type="GO" id="GO:0005778">
    <property type="term" value="C:peroxisomal membrane"/>
    <property type="evidence" value="ECO:0007669"/>
    <property type="project" value="UniProtKB-SubCell"/>
</dbReference>
<proteinExistence type="inferred from homology"/>